<comment type="caution">
    <text evidence="1">The sequence shown here is derived from an EMBL/GenBank/DDBJ whole genome shotgun (WGS) entry which is preliminary data.</text>
</comment>
<dbReference type="EMBL" id="WKKF01000009">
    <property type="protein sequence ID" value="MRX56196.1"/>
    <property type="molecule type" value="Genomic_DNA"/>
</dbReference>
<accession>A0A6I2MGN1</accession>
<dbReference type="RefSeq" id="WP_070874609.1">
    <property type="nucleotide sequence ID" value="NZ_CAJFZX010000011.1"/>
</dbReference>
<evidence type="ECO:0000313" key="1">
    <source>
        <dbReference type="EMBL" id="MRX56196.1"/>
    </source>
</evidence>
<reference evidence="1 2" key="1">
    <citation type="submission" date="2019-11" db="EMBL/GenBank/DDBJ databases">
        <title>Bacillus idriensis genome.</title>
        <authorList>
            <person name="Konopka E.N."/>
            <person name="Newman J.D."/>
        </authorList>
    </citation>
    <scope>NUCLEOTIDE SEQUENCE [LARGE SCALE GENOMIC DNA]</scope>
    <source>
        <strain evidence="1 2">DSM 19097</strain>
    </source>
</reference>
<dbReference type="AlphaFoldDB" id="A0A6I2MGN1"/>
<dbReference type="Proteomes" id="UP000441585">
    <property type="component" value="Unassembled WGS sequence"/>
</dbReference>
<evidence type="ECO:0000313" key="2">
    <source>
        <dbReference type="Proteomes" id="UP000441585"/>
    </source>
</evidence>
<keyword evidence="2" id="KW-1185">Reference proteome</keyword>
<sequence>MAKVKVPNKSKSAKTKGLGGKRCCRFSISVSNDTEKKLDALAVSTGFSRSELADYLLQACVNSPDFVYALQERYNVHEKYKVYPTIISVGGKQQVVY</sequence>
<organism evidence="1 2">
    <name type="scientific">Metabacillus idriensis</name>
    <dbReference type="NCBI Taxonomy" id="324768"/>
    <lineage>
        <taxon>Bacteria</taxon>
        <taxon>Bacillati</taxon>
        <taxon>Bacillota</taxon>
        <taxon>Bacilli</taxon>
        <taxon>Bacillales</taxon>
        <taxon>Bacillaceae</taxon>
        <taxon>Metabacillus</taxon>
    </lineage>
</organism>
<gene>
    <name evidence="1" type="ORF">GJU41_19745</name>
</gene>
<name>A0A6I2MGN1_9BACI</name>
<protein>
    <submittedName>
        <fullName evidence="1">Uncharacterized protein</fullName>
    </submittedName>
</protein>
<proteinExistence type="predicted"/>